<dbReference type="GO" id="GO:0004764">
    <property type="term" value="F:shikimate 3-dehydrogenase (NADP+) activity"/>
    <property type="evidence" value="ECO:0007669"/>
    <property type="project" value="InterPro"/>
</dbReference>
<evidence type="ECO:0000313" key="3">
    <source>
        <dbReference type="Proteomes" id="UP001215280"/>
    </source>
</evidence>
<dbReference type="SUPFAM" id="SSF53223">
    <property type="entry name" value="Aminoacid dehydrogenase-like, N-terminal domain"/>
    <property type="match status" value="1"/>
</dbReference>
<proteinExistence type="predicted"/>
<keyword evidence="3" id="KW-1185">Reference proteome</keyword>
<dbReference type="SUPFAM" id="SSF51735">
    <property type="entry name" value="NAD(P)-binding Rossmann-fold domains"/>
    <property type="match status" value="1"/>
</dbReference>
<dbReference type="EMBL" id="JARJLG010000197">
    <property type="protein sequence ID" value="KAJ7729537.1"/>
    <property type="molecule type" value="Genomic_DNA"/>
</dbReference>
<evidence type="ECO:0000313" key="2">
    <source>
        <dbReference type="EMBL" id="KAJ7729537.1"/>
    </source>
</evidence>
<dbReference type="Proteomes" id="UP001215280">
    <property type="component" value="Unassembled WGS sequence"/>
</dbReference>
<dbReference type="GO" id="GO:0019632">
    <property type="term" value="P:shikimate metabolic process"/>
    <property type="evidence" value="ECO:0007669"/>
    <property type="project" value="TreeGrafter"/>
</dbReference>
<dbReference type="InterPro" id="IPR046346">
    <property type="entry name" value="Aminoacid_DH-like_N_sf"/>
</dbReference>
<dbReference type="AlphaFoldDB" id="A0AAD7HXJ9"/>
<feature type="domain" description="Shikimate dehydrogenase substrate binding N-terminal" evidence="1">
    <location>
        <begin position="13"/>
        <end position="102"/>
    </location>
</feature>
<gene>
    <name evidence="2" type="ORF">DFH07DRAFT_969503</name>
</gene>
<reference evidence="2" key="1">
    <citation type="submission" date="2023-03" db="EMBL/GenBank/DDBJ databases">
        <title>Massive genome expansion in bonnet fungi (Mycena s.s.) driven by repeated elements and novel gene families across ecological guilds.</title>
        <authorList>
            <consortium name="Lawrence Berkeley National Laboratory"/>
            <person name="Harder C.B."/>
            <person name="Miyauchi S."/>
            <person name="Viragh M."/>
            <person name="Kuo A."/>
            <person name="Thoen E."/>
            <person name="Andreopoulos B."/>
            <person name="Lu D."/>
            <person name="Skrede I."/>
            <person name="Drula E."/>
            <person name="Henrissat B."/>
            <person name="Morin E."/>
            <person name="Kohler A."/>
            <person name="Barry K."/>
            <person name="LaButti K."/>
            <person name="Morin E."/>
            <person name="Salamov A."/>
            <person name="Lipzen A."/>
            <person name="Mereny Z."/>
            <person name="Hegedus B."/>
            <person name="Baldrian P."/>
            <person name="Stursova M."/>
            <person name="Weitz H."/>
            <person name="Taylor A."/>
            <person name="Grigoriev I.V."/>
            <person name="Nagy L.G."/>
            <person name="Martin F."/>
            <person name="Kauserud H."/>
        </authorList>
    </citation>
    <scope>NUCLEOTIDE SEQUENCE</scope>
    <source>
        <strain evidence="2">CBHHK188m</strain>
    </source>
</reference>
<protein>
    <recommendedName>
        <fullName evidence="1">Shikimate dehydrogenase substrate binding N-terminal domain-containing protein</fullName>
    </recommendedName>
</protein>
<dbReference type="InterPro" id="IPR013708">
    <property type="entry name" value="Shikimate_DH-bd_N"/>
</dbReference>
<dbReference type="InterPro" id="IPR022893">
    <property type="entry name" value="Shikimate_DH_fam"/>
</dbReference>
<accession>A0AAD7HXJ9</accession>
<dbReference type="Gene3D" id="3.40.50.720">
    <property type="entry name" value="NAD(P)-binding Rossmann-like Domain"/>
    <property type="match status" value="1"/>
</dbReference>
<evidence type="ECO:0000259" key="1">
    <source>
        <dbReference type="Pfam" id="PF08501"/>
    </source>
</evidence>
<organism evidence="2 3">
    <name type="scientific">Mycena maculata</name>
    <dbReference type="NCBI Taxonomy" id="230809"/>
    <lineage>
        <taxon>Eukaryota</taxon>
        <taxon>Fungi</taxon>
        <taxon>Dikarya</taxon>
        <taxon>Basidiomycota</taxon>
        <taxon>Agaricomycotina</taxon>
        <taxon>Agaricomycetes</taxon>
        <taxon>Agaricomycetidae</taxon>
        <taxon>Agaricales</taxon>
        <taxon>Marasmiineae</taxon>
        <taxon>Mycenaceae</taxon>
        <taxon>Mycena</taxon>
    </lineage>
</organism>
<name>A0AAD7HXJ9_9AGAR</name>
<sequence>MSSLSTDFKRFSLFGYPVLHSTSPAFHNAIFGFLGEGKSCDTFSTSQVFPEMHCVATSLAGLVSPDKAERRSSVTKPVKGLIIPHLDGITPEVRATGAVNTIVKVEDKLVGTNTDILGVKNALLRGLRLQHPGTNISPQGRYPAALRGAGLVIGGGATTRSAAHALATLGLHPIYLVNRDVAEVEAVQMALPHLTLVHLRHPDQVEELLAQPTSPRILMIVGAIPAFAPVTPAERMVYTTASSILSIPYTPPELPSDSTLSLPKKRLFLEMAYKPRITPMLRIAAAHGWDPIDGIQAMIEQGYAQQRM</sequence>
<dbReference type="GO" id="GO:0009423">
    <property type="term" value="P:chorismate biosynthetic process"/>
    <property type="evidence" value="ECO:0007669"/>
    <property type="project" value="TreeGrafter"/>
</dbReference>
<comment type="caution">
    <text evidence="2">The sequence shown here is derived from an EMBL/GenBank/DDBJ whole genome shotgun (WGS) entry which is preliminary data.</text>
</comment>
<dbReference type="PANTHER" id="PTHR21089">
    <property type="entry name" value="SHIKIMATE DEHYDROGENASE"/>
    <property type="match status" value="1"/>
</dbReference>
<dbReference type="Pfam" id="PF08501">
    <property type="entry name" value="Shikimate_dh_N"/>
    <property type="match status" value="1"/>
</dbReference>
<dbReference type="PANTHER" id="PTHR21089:SF1">
    <property type="entry name" value="BIFUNCTIONAL 3-DEHYDROQUINATE DEHYDRATASE_SHIKIMATE DEHYDROGENASE, CHLOROPLASTIC"/>
    <property type="match status" value="1"/>
</dbReference>
<dbReference type="InterPro" id="IPR036291">
    <property type="entry name" value="NAD(P)-bd_dom_sf"/>
</dbReference>
<dbReference type="Gene3D" id="3.40.50.10860">
    <property type="entry name" value="Leucine Dehydrogenase, chain A, domain 1"/>
    <property type="match status" value="1"/>
</dbReference>